<comment type="caution">
    <text evidence="6">The sequence shown here is derived from an EMBL/GenBank/DDBJ whole genome shotgun (WGS) entry which is preliminary data.</text>
</comment>
<feature type="compositionally biased region" description="Basic and acidic residues" evidence="4">
    <location>
        <begin position="433"/>
        <end position="442"/>
    </location>
</feature>
<feature type="compositionally biased region" description="Polar residues" evidence="4">
    <location>
        <begin position="446"/>
        <end position="456"/>
    </location>
</feature>
<evidence type="ECO:0000259" key="5">
    <source>
        <dbReference type="SMART" id="SM00906"/>
    </source>
</evidence>
<dbReference type="SMART" id="SM00906">
    <property type="entry name" value="Fungal_trans"/>
    <property type="match status" value="1"/>
</dbReference>
<dbReference type="EMBL" id="MU003890">
    <property type="protein sequence ID" value="KAF2716168.1"/>
    <property type="molecule type" value="Genomic_DNA"/>
</dbReference>
<accession>A0A9P4PYJ6</accession>
<dbReference type="Proteomes" id="UP000799441">
    <property type="component" value="Unassembled WGS sequence"/>
</dbReference>
<evidence type="ECO:0000313" key="6">
    <source>
        <dbReference type="EMBL" id="KAF2716168.1"/>
    </source>
</evidence>
<dbReference type="GO" id="GO:0006351">
    <property type="term" value="P:DNA-templated transcription"/>
    <property type="evidence" value="ECO:0007669"/>
    <property type="project" value="InterPro"/>
</dbReference>
<reference evidence="6" key="1">
    <citation type="journal article" date="2020" name="Stud. Mycol.">
        <title>101 Dothideomycetes genomes: a test case for predicting lifestyles and emergence of pathogens.</title>
        <authorList>
            <person name="Haridas S."/>
            <person name="Albert R."/>
            <person name="Binder M."/>
            <person name="Bloem J."/>
            <person name="Labutti K."/>
            <person name="Salamov A."/>
            <person name="Andreopoulos B."/>
            <person name="Baker S."/>
            <person name="Barry K."/>
            <person name="Bills G."/>
            <person name="Bluhm B."/>
            <person name="Cannon C."/>
            <person name="Castanera R."/>
            <person name="Culley D."/>
            <person name="Daum C."/>
            <person name="Ezra D."/>
            <person name="Gonzalez J."/>
            <person name="Henrissat B."/>
            <person name="Kuo A."/>
            <person name="Liang C."/>
            <person name="Lipzen A."/>
            <person name="Lutzoni F."/>
            <person name="Magnuson J."/>
            <person name="Mondo S."/>
            <person name="Nolan M."/>
            <person name="Ohm R."/>
            <person name="Pangilinan J."/>
            <person name="Park H.-J."/>
            <person name="Ramirez L."/>
            <person name="Alfaro M."/>
            <person name="Sun H."/>
            <person name="Tritt A."/>
            <person name="Yoshinaga Y."/>
            <person name="Zwiers L.-H."/>
            <person name="Turgeon B."/>
            <person name="Goodwin S."/>
            <person name="Spatafora J."/>
            <person name="Crous P."/>
            <person name="Grigoriev I."/>
        </authorList>
    </citation>
    <scope>NUCLEOTIDE SEQUENCE</scope>
    <source>
        <strain evidence="6">CBS 116435</strain>
    </source>
</reference>
<evidence type="ECO:0000256" key="1">
    <source>
        <dbReference type="ARBA" id="ARBA00023015"/>
    </source>
</evidence>
<keyword evidence="2" id="KW-0804">Transcription</keyword>
<sequence length="525" mass="58019">MDMIQSTQFTETPTQYESKRLLELFSTHMSVSQHFLDHRAFDDSLTLLFRPRASNIRGRNSIWFAEYLLVMAIGKLIDERSDGDQPPGASFFAEAVRRLPPHYQLGAAGVTAVEVLALIATYLQWIDKKHDAYLYVGMGVRLALALGYSQPCDEMQCLPSEAAHRVRLFWTLYMLDRRLASSLGLPVGVNNQQIKVGLPKPSTGFPSPTPLCINIRIAHTTGEIMCLLYGNTTASTSEHVQRIEDIMRILREIFSSIPTEYKIDLTASELTVSRTGASLHLMLFQAILLCLRPIVLQEVRLCSSSSADAGTGEAASRAPSGLIQSCQDAAKIIVRILSALKKQNLLARFGFFDLDATFSAAFILVMTSILDGASGNALPNNIKLACDTLRYFSSSGNRAARQRLEDVAQFCSHIWSIDVEVILGDGVSRADHSRSNENEFTPHRNGLQQATGSSTELDPGGALYATTISPQDIAFDGDLTRSFHFDFEGDTDGIFSSFNNSDLILTGIDHADWMEMERILNQSNM</sequence>
<organism evidence="6 7">
    <name type="scientific">Polychaeton citri CBS 116435</name>
    <dbReference type="NCBI Taxonomy" id="1314669"/>
    <lineage>
        <taxon>Eukaryota</taxon>
        <taxon>Fungi</taxon>
        <taxon>Dikarya</taxon>
        <taxon>Ascomycota</taxon>
        <taxon>Pezizomycotina</taxon>
        <taxon>Dothideomycetes</taxon>
        <taxon>Dothideomycetidae</taxon>
        <taxon>Capnodiales</taxon>
        <taxon>Capnodiaceae</taxon>
        <taxon>Polychaeton</taxon>
    </lineage>
</organism>
<dbReference type="PANTHER" id="PTHR47424">
    <property type="entry name" value="REGULATORY PROTEIN GAL4"/>
    <property type="match status" value="1"/>
</dbReference>
<keyword evidence="7" id="KW-1185">Reference proteome</keyword>
<feature type="domain" description="Xylanolytic transcriptional activator regulatory" evidence="5">
    <location>
        <begin position="132"/>
        <end position="205"/>
    </location>
</feature>
<dbReference type="Pfam" id="PF04082">
    <property type="entry name" value="Fungal_trans"/>
    <property type="match status" value="1"/>
</dbReference>
<dbReference type="CDD" id="cd12148">
    <property type="entry name" value="fungal_TF_MHR"/>
    <property type="match status" value="1"/>
</dbReference>
<evidence type="ECO:0000256" key="3">
    <source>
        <dbReference type="ARBA" id="ARBA00023242"/>
    </source>
</evidence>
<keyword evidence="3" id="KW-0539">Nucleus</keyword>
<protein>
    <recommendedName>
        <fullName evidence="5">Xylanolytic transcriptional activator regulatory domain-containing protein</fullName>
    </recommendedName>
</protein>
<evidence type="ECO:0000256" key="4">
    <source>
        <dbReference type="SAM" id="MobiDB-lite"/>
    </source>
</evidence>
<dbReference type="GO" id="GO:0003677">
    <property type="term" value="F:DNA binding"/>
    <property type="evidence" value="ECO:0007669"/>
    <property type="project" value="InterPro"/>
</dbReference>
<evidence type="ECO:0000256" key="2">
    <source>
        <dbReference type="ARBA" id="ARBA00023163"/>
    </source>
</evidence>
<dbReference type="AlphaFoldDB" id="A0A9P4PYJ6"/>
<dbReference type="InterPro" id="IPR051127">
    <property type="entry name" value="Fungal_SecMet_Regulators"/>
</dbReference>
<proteinExistence type="predicted"/>
<keyword evidence="1" id="KW-0805">Transcription regulation</keyword>
<feature type="region of interest" description="Disordered" evidence="4">
    <location>
        <begin position="433"/>
        <end position="456"/>
    </location>
</feature>
<evidence type="ECO:0000313" key="7">
    <source>
        <dbReference type="Proteomes" id="UP000799441"/>
    </source>
</evidence>
<dbReference type="OrthoDB" id="3266505at2759"/>
<dbReference type="InterPro" id="IPR007219">
    <property type="entry name" value="XnlR_reg_dom"/>
</dbReference>
<gene>
    <name evidence="6" type="ORF">K431DRAFT_279514</name>
</gene>
<dbReference type="PANTHER" id="PTHR47424:SF6">
    <property type="entry name" value="PROLINE UTILIZATION TRANS-ACTIVATOR"/>
    <property type="match status" value="1"/>
</dbReference>
<name>A0A9P4PYJ6_9PEZI</name>
<dbReference type="GO" id="GO:0008270">
    <property type="term" value="F:zinc ion binding"/>
    <property type="evidence" value="ECO:0007669"/>
    <property type="project" value="InterPro"/>
</dbReference>